<gene>
    <name evidence="2" type="ORF">J2Z79_000239</name>
</gene>
<sequence length="211" mass="22168">MMPVSPILLLVLLVLAASGFLTGPLRRLGLTPRWGLALLGAMLAGSLVELHLTPRLTLNFGTGLLPLCLALYQVRAMRRWWEPGLAVGGALTGAASLAALSLYFPPGQPTELNLFYLDAQYLYATVAGTLGCLIGHTRPAAFAAAVLGSLLADLYHYFRYVAASQPDVVFRLAGGGFHGTALVAGVLALTLAELLHRPGDGRPASPDLPVS</sequence>
<keyword evidence="1" id="KW-0812">Transmembrane</keyword>
<keyword evidence="3" id="KW-1185">Reference proteome</keyword>
<evidence type="ECO:0000313" key="2">
    <source>
        <dbReference type="EMBL" id="MBP2016866.1"/>
    </source>
</evidence>
<protein>
    <recommendedName>
        <fullName evidence="4">DUF4203 domain-containing protein</fullName>
    </recommendedName>
</protein>
<keyword evidence="1" id="KW-0472">Membrane</keyword>
<evidence type="ECO:0000256" key="1">
    <source>
        <dbReference type="SAM" id="Phobius"/>
    </source>
</evidence>
<organism evidence="2 3">
    <name type="scientific">Symbiobacterium terraclitae</name>
    <dbReference type="NCBI Taxonomy" id="557451"/>
    <lineage>
        <taxon>Bacteria</taxon>
        <taxon>Bacillati</taxon>
        <taxon>Bacillota</taxon>
        <taxon>Clostridia</taxon>
        <taxon>Eubacteriales</taxon>
        <taxon>Symbiobacteriaceae</taxon>
        <taxon>Symbiobacterium</taxon>
    </lineage>
</organism>
<feature type="transmembrane region" description="Helical" evidence="1">
    <location>
        <begin position="52"/>
        <end position="72"/>
    </location>
</feature>
<feature type="transmembrane region" description="Helical" evidence="1">
    <location>
        <begin position="141"/>
        <end position="158"/>
    </location>
</feature>
<name>A0ABS4JPE8_9FIRM</name>
<evidence type="ECO:0000313" key="3">
    <source>
        <dbReference type="Proteomes" id="UP001519289"/>
    </source>
</evidence>
<evidence type="ECO:0008006" key="4">
    <source>
        <dbReference type="Google" id="ProtNLM"/>
    </source>
</evidence>
<feature type="transmembrane region" description="Helical" evidence="1">
    <location>
        <begin position="84"/>
        <end position="103"/>
    </location>
</feature>
<accession>A0ABS4JPE8</accession>
<reference evidence="2 3" key="1">
    <citation type="submission" date="2021-03" db="EMBL/GenBank/DDBJ databases">
        <title>Genomic Encyclopedia of Type Strains, Phase IV (KMG-IV): sequencing the most valuable type-strain genomes for metagenomic binning, comparative biology and taxonomic classification.</title>
        <authorList>
            <person name="Goeker M."/>
        </authorList>
    </citation>
    <scope>NUCLEOTIDE SEQUENCE [LARGE SCALE GENOMIC DNA]</scope>
    <source>
        <strain evidence="2 3">DSM 27138</strain>
    </source>
</reference>
<dbReference type="Proteomes" id="UP001519289">
    <property type="component" value="Unassembled WGS sequence"/>
</dbReference>
<comment type="caution">
    <text evidence="2">The sequence shown here is derived from an EMBL/GenBank/DDBJ whole genome shotgun (WGS) entry which is preliminary data.</text>
</comment>
<proteinExistence type="predicted"/>
<feature type="transmembrane region" description="Helical" evidence="1">
    <location>
        <begin position="170"/>
        <end position="192"/>
    </location>
</feature>
<dbReference type="EMBL" id="JAGGLG010000001">
    <property type="protein sequence ID" value="MBP2016866.1"/>
    <property type="molecule type" value="Genomic_DNA"/>
</dbReference>
<keyword evidence="1" id="KW-1133">Transmembrane helix</keyword>
<dbReference type="RefSeq" id="WP_209465004.1">
    <property type="nucleotide sequence ID" value="NZ_JAGGLG010000001.1"/>
</dbReference>